<dbReference type="SMART" id="SM00382">
    <property type="entry name" value="AAA"/>
    <property type="match status" value="1"/>
</dbReference>
<dbReference type="InterPro" id="IPR003593">
    <property type="entry name" value="AAA+_ATPase"/>
</dbReference>
<dbReference type="EMBL" id="HE580272">
    <property type="protein sequence ID" value="CCD25446.1"/>
    <property type="molecule type" value="Genomic_DNA"/>
</dbReference>
<dbReference type="Proteomes" id="UP000000689">
    <property type="component" value="Chromosome 6"/>
</dbReference>
<feature type="region of interest" description="Disordered" evidence="1">
    <location>
        <begin position="1"/>
        <end position="40"/>
    </location>
</feature>
<dbReference type="InterPro" id="IPR027417">
    <property type="entry name" value="P-loop_NTPase"/>
</dbReference>
<feature type="domain" description="AAA+ ATPase" evidence="2">
    <location>
        <begin position="82"/>
        <end position="214"/>
    </location>
</feature>
<keyword evidence="4" id="KW-1185">Reference proteome</keyword>
<dbReference type="AlphaFoldDB" id="G0WCD5"/>
<protein>
    <recommendedName>
        <fullName evidence="2">AAA+ ATPase domain-containing protein</fullName>
    </recommendedName>
</protein>
<dbReference type="eggNOG" id="ENOG502QRC1">
    <property type="taxonomic scope" value="Eukaryota"/>
</dbReference>
<accession>G0WCD5</accession>
<proteinExistence type="predicted"/>
<name>G0WCD5_NAUDC</name>
<dbReference type="Pfam" id="PF09848">
    <property type="entry name" value="SLFN-g3_helicase"/>
    <property type="match status" value="1"/>
</dbReference>
<gene>
    <name evidence="3" type="primary">NDAI0F01270</name>
    <name evidence="3" type="ordered locus">NDAI_0F01270</name>
</gene>
<evidence type="ECO:0000259" key="2">
    <source>
        <dbReference type="SMART" id="SM00382"/>
    </source>
</evidence>
<dbReference type="OMA" id="LRMGSYW"/>
<dbReference type="GeneID" id="11499185"/>
<organism evidence="3 4">
    <name type="scientific">Naumovozyma dairenensis (strain ATCC 10597 / BCRC 20456 / CBS 421 / NBRC 0211 / NRRL Y-12639)</name>
    <name type="common">Saccharomyces dairenensis</name>
    <dbReference type="NCBI Taxonomy" id="1071378"/>
    <lineage>
        <taxon>Eukaryota</taxon>
        <taxon>Fungi</taxon>
        <taxon>Dikarya</taxon>
        <taxon>Ascomycota</taxon>
        <taxon>Saccharomycotina</taxon>
        <taxon>Saccharomycetes</taxon>
        <taxon>Saccharomycetales</taxon>
        <taxon>Saccharomycetaceae</taxon>
        <taxon>Naumovozyma</taxon>
    </lineage>
</organism>
<dbReference type="OrthoDB" id="411123at2759"/>
<evidence type="ECO:0000313" key="3">
    <source>
        <dbReference type="EMBL" id="CCD25446.1"/>
    </source>
</evidence>
<dbReference type="SUPFAM" id="SSF52540">
    <property type="entry name" value="P-loop containing nucleoside triphosphate hydrolases"/>
    <property type="match status" value="1"/>
</dbReference>
<dbReference type="HOGENOM" id="CLU_009521_0_0_1"/>
<dbReference type="KEGG" id="ndi:NDAI_0F01270"/>
<evidence type="ECO:0000313" key="4">
    <source>
        <dbReference type="Proteomes" id="UP000000689"/>
    </source>
</evidence>
<dbReference type="InterPro" id="IPR018647">
    <property type="entry name" value="SLFN_3-like_DNA/RNA_helicase"/>
</dbReference>
<dbReference type="RefSeq" id="XP_003670689.1">
    <property type="nucleotide sequence ID" value="XM_003670641.1"/>
</dbReference>
<feature type="compositionally biased region" description="Polar residues" evidence="1">
    <location>
        <begin position="14"/>
        <end position="31"/>
    </location>
</feature>
<dbReference type="Gene3D" id="3.40.50.300">
    <property type="entry name" value="P-loop containing nucleotide triphosphate hydrolases"/>
    <property type="match status" value="1"/>
</dbReference>
<reference evidence="3 4" key="1">
    <citation type="journal article" date="2011" name="Proc. Natl. Acad. Sci. U.S.A.">
        <title>Evolutionary erosion of yeast sex chromosomes by mating-type switching accidents.</title>
        <authorList>
            <person name="Gordon J.L."/>
            <person name="Armisen D."/>
            <person name="Proux-Wera E."/>
            <person name="Oheigeartaigh S.S."/>
            <person name="Byrne K.P."/>
            <person name="Wolfe K.H."/>
        </authorList>
    </citation>
    <scope>NUCLEOTIDE SEQUENCE [LARGE SCALE GENOMIC DNA]</scope>
    <source>
        <strain evidence="4">ATCC 10597 / BCRC 20456 / CBS 421 / NBRC 0211 / NRRL Y-12639</strain>
    </source>
</reference>
<evidence type="ECO:0000256" key="1">
    <source>
        <dbReference type="SAM" id="MobiDB-lite"/>
    </source>
</evidence>
<sequence>MTVSSPILAKRTRSSTSQTPMTATGTKNKSTTMRRKQQDLSKESIAMNKLGRIKLSDEQQRLRDRILEFSRKNLGSFNDDKKPAIFVIEGDAGTGKSVILNSLFNEIQRLSVSSLDNEDVLVGTNNYLIVNHPEMLKLYHRICHQFSYIKKSSLERPTTLVNTLQKTNSMADIIIIDEAHLLSTAKDAWKRFYGENHLSDLIKLGKVLVVVYDDKQALRMGSYWDENAKDDGASLKWFYDQFLSDKKEWYNLKQQFRVAAPEDVLDWIDKISIQGIIPEYPKSCLLKEEEGKRQYDSLNFDFKIWEDCGEMYEALRVKNEEMGQCRMLSTYDFPYRLDGKDYFVTCGDNFKVRWDRYAPREQLPWSERETFDEVGSVYTIQGFDLNYAGVILGKSVSYDKANNCIKLLPEFYDDHAGFTKKKNIKNADSVKQKIIMNSINVLLTRGVKGLYVYAYDPELRRILLESKAHNHLDS</sequence>